<dbReference type="Proteomes" id="UP000008694">
    <property type="component" value="Unassembled WGS sequence"/>
</dbReference>
<organism evidence="3">
    <name type="scientific">Arabidopsis lyrata subsp. lyrata</name>
    <name type="common">Lyre-leaved rock-cress</name>
    <dbReference type="NCBI Taxonomy" id="81972"/>
    <lineage>
        <taxon>Eukaryota</taxon>
        <taxon>Viridiplantae</taxon>
        <taxon>Streptophyta</taxon>
        <taxon>Embryophyta</taxon>
        <taxon>Tracheophyta</taxon>
        <taxon>Spermatophyta</taxon>
        <taxon>Magnoliopsida</taxon>
        <taxon>eudicotyledons</taxon>
        <taxon>Gunneridae</taxon>
        <taxon>Pentapetalae</taxon>
        <taxon>rosids</taxon>
        <taxon>malvids</taxon>
        <taxon>Brassicales</taxon>
        <taxon>Brassicaceae</taxon>
        <taxon>Camelineae</taxon>
        <taxon>Arabidopsis</taxon>
    </lineage>
</organism>
<dbReference type="Gramene" id="scaffold_200092.1">
    <property type="protein sequence ID" value="scaffold_200092.1"/>
    <property type="gene ID" value="scaffold_200092.1"/>
</dbReference>
<reference evidence="3" key="1">
    <citation type="journal article" date="2011" name="Nat. Genet.">
        <title>The Arabidopsis lyrata genome sequence and the basis of rapid genome size change.</title>
        <authorList>
            <person name="Hu T.T."/>
            <person name="Pattyn P."/>
            <person name="Bakker E.G."/>
            <person name="Cao J."/>
            <person name="Cheng J.-F."/>
            <person name="Clark R.M."/>
            <person name="Fahlgren N."/>
            <person name="Fawcett J.A."/>
            <person name="Grimwood J."/>
            <person name="Gundlach H."/>
            <person name="Haberer G."/>
            <person name="Hollister J.D."/>
            <person name="Ossowski S."/>
            <person name="Ottilar R.P."/>
            <person name="Salamov A.A."/>
            <person name="Schneeberger K."/>
            <person name="Spannagl M."/>
            <person name="Wang X."/>
            <person name="Yang L."/>
            <person name="Nasrallah M.E."/>
            <person name="Bergelson J."/>
            <person name="Carrington J.C."/>
            <person name="Gaut B.S."/>
            <person name="Schmutz J."/>
            <person name="Mayer K.F.X."/>
            <person name="Van de Peer Y."/>
            <person name="Grigoriev I.V."/>
            <person name="Nordborg M."/>
            <person name="Weigel D."/>
            <person name="Guo Y.-L."/>
        </authorList>
    </citation>
    <scope>NUCLEOTIDE SEQUENCE [LARGE SCALE GENOMIC DNA]</scope>
    <source>
        <strain evidence="3">cv. MN47</strain>
    </source>
</reference>
<dbReference type="HOGENOM" id="CLU_2870626_0_0_1"/>
<dbReference type="AlphaFoldDB" id="D7KSV1"/>
<evidence type="ECO:0000313" key="3">
    <source>
        <dbReference type="Proteomes" id="UP000008694"/>
    </source>
</evidence>
<sequence>MTEYEVPTLEEDGGDDDTPETTKTEKKRRRFARVQRELGDGEKSSESDFYGFEFYLEKFSELGD</sequence>
<name>D7KSV1_ARALL</name>
<accession>D7KSV1</accession>
<feature type="region of interest" description="Disordered" evidence="1">
    <location>
        <begin position="1"/>
        <end position="29"/>
    </location>
</feature>
<proteinExistence type="predicted"/>
<protein>
    <submittedName>
        <fullName evidence="2">Predicted protein</fullName>
    </submittedName>
</protein>
<dbReference type="EMBL" id="GL348714">
    <property type="protein sequence ID" value="EFH62619.1"/>
    <property type="molecule type" value="Genomic_DNA"/>
</dbReference>
<keyword evidence="3" id="KW-1185">Reference proteome</keyword>
<evidence type="ECO:0000256" key="1">
    <source>
        <dbReference type="SAM" id="MobiDB-lite"/>
    </source>
</evidence>
<feature type="compositionally biased region" description="Acidic residues" evidence="1">
    <location>
        <begin position="8"/>
        <end position="19"/>
    </location>
</feature>
<evidence type="ECO:0000313" key="2">
    <source>
        <dbReference type="EMBL" id="EFH62619.1"/>
    </source>
</evidence>
<gene>
    <name evidence="2" type="ORF">ARALYDRAFT_893018</name>
</gene>